<dbReference type="EMBL" id="MLJI01000003">
    <property type="protein sequence ID" value="ORM88069.1"/>
    <property type="molecule type" value="Genomic_DNA"/>
</dbReference>
<dbReference type="InterPro" id="IPR002818">
    <property type="entry name" value="DJ-1/PfpI"/>
</dbReference>
<keyword evidence="6" id="KW-1185">Reference proteome</keyword>
<reference evidence="5 6" key="1">
    <citation type="journal article" date="2017" name="Antonie Van Leeuwenhoek">
        <title>Phylogenomic resolution of the bacterial genus Pantoea and its relationship with Erwinia and Tatumella.</title>
        <authorList>
            <person name="Palmer M."/>
            <person name="Steenkamp E.T."/>
            <person name="Coetzee M.P."/>
            <person name="Chan W.Y."/>
            <person name="van Zyl E."/>
            <person name="De Maayer P."/>
            <person name="Coutinho T.A."/>
            <person name="Blom J."/>
            <person name="Smits T.H."/>
            <person name="Duffy B."/>
            <person name="Venter S.N."/>
        </authorList>
    </citation>
    <scope>NUCLEOTIDE SEQUENCE [LARGE SCALE GENOMIC DNA]</scope>
    <source>
        <strain evidence="5 6">LMG 2657</strain>
    </source>
</reference>
<dbReference type="SUPFAM" id="SSF52317">
    <property type="entry name" value="Class I glutamine amidotransferase-like"/>
    <property type="match status" value="1"/>
</dbReference>
<dbReference type="GO" id="GO:0019243">
    <property type="term" value="P:methylglyoxal catabolic process to D-lactate via S-lactoyl-glutathione"/>
    <property type="evidence" value="ECO:0007669"/>
    <property type="project" value="TreeGrafter"/>
</dbReference>
<proteinExistence type="inferred from homology"/>
<evidence type="ECO:0000256" key="2">
    <source>
        <dbReference type="ARBA" id="ARBA00023239"/>
    </source>
</evidence>
<keyword evidence="2" id="KW-0456">Lyase</keyword>
<accession>A0A1X1EGR5</accession>
<dbReference type="GO" id="GO:0005737">
    <property type="term" value="C:cytoplasm"/>
    <property type="evidence" value="ECO:0007669"/>
    <property type="project" value="TreeGrafter"/>
</dbReference>
<evidence type="ECO:0000313" key="5">
    <source>
        <dbReference type="EMBL" id="ORM88069.1"/>
    </source>
</evidence>
<evidence type="ECO:0000256" key="3">
    <source>
        <dbReference type="ARBA" id="ARBA00038493"/>
    </source>
</evidence>
<dbReference type="Gene3D" id="3.40.50.880">
    <property type="match status" value="1"/>
</dbReference>
<keyword evidence="5" id="KW-0315">Glutamine amidotransferase</keyword>
<gene>
    <name evidence="5" type="ORF">HA50_29485</name>
</gene>
<dbReference type="AlphaFoldDB" id="A0A1X1EGR5"/>
<dbReference type="PANTHER" id="PTHR48094:SF11">
    <property type="entry name" value="GLUTATHIONE-INDEPENDENT GLYOXALASE HSP31-RELATED"/>
    <property type="match status" value="1"/>
</dbReference>
<sequence>MMSAKKILFVLTSHDKLGSTAGVTGFYLPELTHPLEQLENAGFSVDFASIKGGTPPVYGVELDDAVNAHYWHDETFQHKLAHTAALEQVDAAQYAAVLYVGGHGTMWDFPQSEAVQRVTREIWQHHGVVAAVCHGPSALVNVTLDDGSLLVAGKQVSAFTDEEEHIVQLEKVVPFLLSSKLQQQGAIIAGAAAWQDQVSVDGRLITGQNPQSAASVGKAIVKILQG</sequence>
<keyword evidence="5" id="KW-0808">Transferase</keyword>
<dbReference type="PANTHER" id="PTHR48094">
    <property type="entry name" value="PROTEIN/NUCLEIC ACID DEGLYCASE DJ-1-RELATED"/>
    <property type="match status" value="1"/>
</dbReference>
<name>A0A1X1EGR5_PANCY</name>
<organism evidence="5 6">
    <name type="scientific">Pantoea cypripedii</name>
    <name type="common">Pectobacterium cypripedii</name>
    <name type="synonym">Erwinia cypripedii</name>
    <dbReference type="NCBI Taxonomy" id="55209"/>
    <lineage>
        <taxon>Bacteria</taxon>
        <taxon>Pseudomonadati</taxon>
        <taxon>Pseudomonadota</taxon>
        <taxon>Gammaproteobacteria</taxon>
        <taxon>Enterobacterales</taxon>
        <taxon>Erwiniaceae</taxon>
        <taxon>Pantoea</taxon>
    </lineage>
</organism>
<dbReference type="Pfam" id="PF01965">
    <property type="entry name" value="DJ-1_PfpI"/>
    <property type="match status" value="1"/>
</dbReference>
<dbReference type="CDD" id="cd03141">
    <property type="entry name" value="GATase1_Hsp31_like"/>
    <property type="match status" value="1"/>
</dbReference>
<dbReference type="GO" id="GO:0016740">
    <property type="term" value="F:transferase activity"/>
    <property type="evidence" value="ECO:0007669"/>
    <property type="project" value="UniProtKB-KW"/>
</dbReference>
<evidence type="ECO:0000259" key="4">
    <source>
        <dbReference type="Pfam" id="PF01965"/>
    </source>
</evidence>
<comment type="caution">
    <text evidence="5">The sequence shown here is derived from an EMBL/GenBank/DDBJ whole genome shotgun (WGS) entry which is preliminary data.</text>
</comment>
<keyword evidence="1" id="KW-0346">Stress response</keyword>
<protein>
    <submittedName>
        <fullName evidence="5">Type 1 glutamine amidotransferase domain-containing protein</fullName>
    </submittedName>
</protein>
<dbReference type="STRING" id="55209.HA50_29485"/>
<dbReference type="InterPro" id="IPR050325">
    <property type="entry name" value="Prot/Nucl_acid_deglycase"/>
</dbReference>
<dbReference type="GO" id="GO:0019172">
    <property type="term" value="F:glyoxalase III activity"/>
    <property type="evidence" value="ECO:0007669"/>
    <property type="project" value="TreeGrafter"/>
</dbReference>
<feature type="domain" description="DJ-1/PfpI" evidence="4">
    <location>
        <begin position="29"/>
        <end position="222"/>
    </location>
</feature>
<dbReference type="InterPro" id="IPR029062">
    <property type="entry name" value="Class_I_gatase-like"/>
</dbReference>
<dbReference type="Proteomes" id="UP000193749">
    <property type="component" value="Unassembled WGS sequence"/>
</dbReference>
<evidence type="ECO:0000256" key="1">
    <source>
        <dbReference type="ARBA" id="ARBA00023016"/>
    </source>
</evidence>
<evidence type="ECO:0000313" key="6">
    <source>
        <dbReference type="Proteomes" id="UP000193749"/>
    </source>
</evidence>
<comment type="similarity">
    <text evidence="3">Belongs to the peptidase C56 family. HSP31-like subfamily.</text>
</comment>